<keyword evidence="2" id="KW-0132">Cell division</keyword>
<dbReference type="AlphaFoldDB" id="A0AAV8E4V0"/>
<evidence type="ECO:0000256" key="4">
    <source>
        <dbReference type="ARBA" id="ARBA00023306"/>
    </source>
</evidence>
<dbReference type="InterPro" id="IPR006671">
    <property type="entry name" value="Cyclin_N"/>
</dbReference>
<keyword evidence="4" id="KW-0131">Cell cycle</keyword>
<evidence type="ECO:0000256" key="2">
    <source>
        <dbReference type="ARBA" id="ARBA00022618"/>
    </source>
</evidence>
<dbReference type="InterPro" id="IPR004367">
    <property type="entry name" value="Cyclin_C-dom"/>
</dbReference>
<comment type="similarity">
    <text evidence="1">Belongs to the cyclin family. Cyclin AB subfamily.</text>
</comment>
<dbReference type="InterPro" id="IPR039361">
    <property type="entry name" value="Cyclin"/>
</dbReference>
<name>A0AAV8E4V0_9POAL</name>
<proteinExistence type="inferred from homology"/>
<dbReference type="SMART" id="SM01332">
    <property type="entry name" value="Cyclin_C"/>
    <property type="match status" value="1"/>
</dbReference>
<dbReference type="GO" id="GO:0016538">
    <property type="term" value="F:cyclin-dependent protein serine/threonine kinase regulator activity"/>
    <property type="evidence" value="ECO:0007669"/>
    <property type="project" value="InterPro"/>
</dbReference>
<evidence type="ECO:0000259" key="7">
    <source>
        <dbReference type="SMART" id="SM01332"/>
    </source>
</evidence>
<dbReference type="InterPro" id="IPR046965">
    <property type="entry name" value="Cyclin_A/B-like"/>
</dbReference>
<dbReference type="PIRSF" id="PIRSF001771">
    <property type="entry name" value="Cyclin_A_B_D_E"/>
    <property type="match status" value="1"/>
</dbReference>
<dbReference type="SMART" id="SM00385">
    <property type="entry name" value="CYCLIN"/>
    <property type="match status" value="2"/>
</dbReference>
<protein>
    <submittedName>
        <fullName evidence="8">Cyclin family protein</fullName>
    </submittedName>
</protein>
<evidence type="ECO:0000313" key="9">
    <source>
        <dbReference type="Proteomes" id="UP001140206"/>
    </source>
</evidence>
<accession>A0AAV8E4V0</accession>
<organism evidence="8 9">
    <name type="scientific">Rhynchospora pubera</name>
    <dbReference type="NCBI Taxonomy" id="906938"/>
    <lineage>
        <taxon>Eukaryota</taxon>
        <taxon>Viridiplantae</taxon>
        <taxon>Streptophyta</taxon>
        <taxon>Embryophyta</taxon>
        <taxon>Tracheophyta</taxon>
        <taxon>Spermatophyta</taxon>
        <taxon>Magnoliopsida</taxon>
        <taxon>Liliopsida</taxon>
        <taxon>Poales</taxon>
        <taxon>Cyperaceae</taxon>
        <taxon>Cyperoideae</taxon>
        <taxon>Rhynchosporeae</taxon>
        <taxon>Rhynchospora</taxon>
    </lineage>
</organism>
<evidence type="ECO:0000256" key="5">
    <source>
        <dbReference type="RuleBase" id="RU000383"/>
    </source>
</evidence>
<dbReference type="InterPro" id="IPR013763">
    <property type="entry name" value="Cyclin-like_dom"/>
</dbReference>
<feature type="domain" description="Cyclin-like" evidence="6">
    <location>
        <begin position="194"/>
        <end position="279"/>
    </location>
</feature>
<dbReference type="EMBL" id="JAMFTS010000003">
    <property type="protein sequence ID" value="KAJ4775249.1"/>
    <property type="molecule type" value="Genomic_DNA"/>
</dbReference>
<evidence type="ECO:0000313" key="8">
    <source>
        <dbReference type="EMBL" id="KAJ4775249.1"/>
    </source>
</evidence>
<feature type="domain" description="Cyclin C-terminal" evidence="7">
    <location>
        <begin position="288"/>
        <end position="407"/>
    </location>
</feature>
<dbReference type="Proteomes" id="UP001140206">
    <property type="component" value="Chromosome 3"/>
</dbReference>
<dbReference type="InterPro" id="IPR036915">
    <property type="entry name" value="Cyclin-like_sf"/>
</dbReference>
<feature type="domain" description="Cyclin-like" evidence="6">
    <location>
        <begin position="292"/>
        <end position="374"/>
    </location>
</feature>
<dbReference type="Pfam" id="PF00134">
    <property type="entry name" value="Cyclin_N"/>
    <property type="match status" value="1"/>
</dbReference>
<evidence type="ECO:0000256" key="3">
    <source>
        <dbReference type="ARBA" id="ARBA00023127"/>
    </source>
</evidence>
<gene>
    <name evidence="8" type="ORF">LUZ62_059506</name>
</gene>
<comment type="caution">
    <text evidence="8">The sequence shown here is derived from an EMBL/GenBank/DDBJ whole genome shotgun (WGS) entry which is preliminary data.</text>
</comment>
<reference evidence="8" key="1">
    <citation type="submission" date="2022-08" db="EMBL/GenBank/DDBJ databases">
        <authorList>
            <person name="Marques A."/>
        </authorList>
    </citation>
    <scope>NUCLEOTIDE SEQUENCE</scope>
    <source>
        <strain evidence="8">RhyPub2mFocal</strain>
        <tissue evidence="8">Leaves</tissue>
    </source>
</reference>
<dbReference type="PANTHER" id="PTHR10177">
    <property type="entry name" value="CYCLINS"/>
    <property type="match status" value="1"/>
</dbReference>
<dbReference type="FunFam" id="1.10.472.10:FF:000032">
    <property type="entry name" value="G2/mitotic-specific cyclin-1"/>
    <property type="match status" value="1"/>
</dbReference>
<dbReference type="GO" id="GO:0051301">
    <property type="term" value="P:cell division"/>
    <property type="evidence" value="ECO:0007669"/>
    <property type="project" value="UniProtKB-KW"/>
</dbReference>
<dbReference type="GO" id="GO:0044772">
    <property type="term" value="P:mitotic cell cycle phase transition"/>
    <property type="evidence" value="ECO:0007669"/>
    <property type="project" value="InterPro"/>
</dbReference>
<evidence type="ECO:0000256" key="1">
    <source>
        <dbReference type="ARBA" id="ARBA00006955"/>
    </source>
</evidence>
<dbReference type="SUPFAM" id="SSF47954">
    <property type="entry name" value="Cyclin-like"/>
    <property type="match status" value="2"/>
</dbReference>
<dbReference type="Gene3D" id="1.10.472.10">
    <property type="entry name" value="Cyclin-like"/>
    <property type="match status" value="2"/>
</dbReference>
<keyword evidence="9" id="KW-1185">Reference proteome</keyword>
<dbReference type="GO" id="GO:0010332">
    <property type="term" value="P:response to gamma radiation"/>
    <property type="evidence" value="ECO:0007669"/>
    <property type="project" value="UniProtKB-ARBA"/>
</dbReference>
<dbReference type="Pfam" id="PF02984">
    <property type="entry name" value="Cyclin_C"/>
    <property type="match status" value="1"/>
</dbReference>
<evidence type="ECO:0000259" key="6">
    <source>
        <dbReference type="SMART" id="SM00385"/>
    </source>
</evidence>
<sequence length="421" mass="48390">MDSKQEKLWGEFVETPPAREETRVFDPCFPLATEKQGNSSLKLEAAEGAGENNDCTRIDSTPEKQVISNEKVTLHILGSRPVKKVTVRVFGPKLQVNKQNKSVPLCVRHSKYYKRRAVTSVLLASDKVACAISKMQRLEIDEIDLPDVNNQLAVVEYITDLYNFYKQQQHVRRPMDYMEKQVEINVRLRATAIKWTIAAHFKLGLSRETLYLAVYIIDRYLTLEYVPKRLLLLVCNSALLIASKYEEDELQKNVDDFMEVLCFQHTEESIIRMEKAILNKLEWYLTVPTAFMFLVRFVKAAKADKKLENMIYFYGELGLMEYTLIRYCPCMVAAAAVYAANCTLRKSPLWTDTLQRHTSYSESDLLECARILLNAHLAALDGTHEFNVLYQKYGHEEFGCVALYRPAVDLIEEPMSGTFST</sequence>
<keyword evidence="3 5" id="KW-0195">Cyclin</keyword>